<dbReference type="PROSITE" id="PS51194">
    <property type="entry name" value="HELICASE_CTER"/>
    <property type="match status" value="1"/>
</dbReference>
<dbReference type="GO" id="GO:0003676">
    <property type="term" value="F:nucleic acid binding"/>
    <property type="evidence" value="ECO:0007669"/>
    <property type="project" value="InterPro"/>
</dbReference>
<keyword evidence="2" id="KW-0067">ATP-binding</keyword>
<feature type="domain" description="Helicase C-terminal" evidence="5">
    <location>
        <begin position="359"/>
        <end position="507"/>
    </location>
</feature>
<dbReference type="PANTHER" id="PTHR47957:SF3">
    <property type="entry name" value="ATP-DEPENDENT HELICASE HRQ1"/>
    <property type="match status" value="1"/>
</dbReference>
<dbReference type="Gene3D" id="3.40.50.300">
    <property type="entry name" value="P-loop containing nucleotide triphosphate hydrolases"/>
    <property type="match status" value="2"/>
</dbReference>
<dbReference type="InterPro" id="IPR014001">
    <property type="entry name" value="Helicase_ATP-bd"/>
</dbReference>
<dbReference type="GO" id="GO:0043138">
    <property type="term" value="F:3'-5' DNA helicase activity"/>
    <property type="evidence" value="ECO:0007669"/>
    <property type="project" value="TreeGrafter"/>
</dbReference>
<dbReference type="Pfam" id="PF09369">
    <property type="entry name" value="MZB"/>
    <property type="match status" value="1"/>
</dbReference>
<dbReference type="SUPFAM" id="SSF52540">
    <property type="entry name" value="P-loop containing nucleoside triphosphate hydrolases"/>
    <property type="match status" value="1"/>
</dbReference>
<gene>
    <name evidence="6" type="ORF">ENM88_04565</name>
</gene>
<evidence type="ECO:0000256" key="1">
    <source>
        <dbReference type="ARBA" id="ARBA00022741"/>
    </source>
</evidence>
<proteinExistence type="predicted"/>
<feature type="region of interest" description="Disordered" evidence="3">
    <location>
        <begin position="1"/>
        <end position="44"/>
    </location>
</feature>
<keyword evidence="6" id="KW-0378">Hydrolase</keyword>
<dbReference type="GO" id="GO:0036297">
    <property type="term" value="P:interstrand cross-link repair"/>
    <property type="evidence" value="ECO:0007669"/>
    <property type="project" value="TreeGrafter"/>
</dbReference>
<dbReference type="CDD" id="cd17923">
    <property type="entry name" value="DEXHc_Hrq1-like"/>
    <property type="match status" value="1"/>
</dbReference>
<dbReference type="SMART" id="SM00490">
    <property type="entry name" value="HELICc"/>
    <property type="match status" value="1"/>
</dbReference>
<reference evidence="6" key="1">
    <citation type="journal article" date="2020" name="mSystems">
        <title>Genome- and Community-Level Interaction Insights into Carbon Utilization and Element Cycling Functions of Hydrothermarchaeota in Hydrothermal Sediment.</title>
        <authorList>
            <person name="Zhou Z."/>
            <person name="Liu Y."/>
            <person name="Xu W."/>
            <person name="Pan J."/>
            <person name="Luo Z.H."/>
            <person name="Li M."/>
        </authorList>
    </citation>
    <scope>NUCLEOTIDE SEQUENCE [LARGE SCALE GENOMIC DNA]</scope>
    <source>
        <strain evidence="6">SpSt-1125</strain>
    </source>
</reference>
<evidence type="ECO:0000259" key="5">
    <source>
        <dbReference type="PROSITE" id="PS51194"/>
    </source>
</evidence>
<dbReference type="EMBL" id="DRZM01000140">
    <property type="protein sequence ID" value="HHP05007.1"/>
    <property type="molecule type" value="Genomic_DNA"/>
</dbReference>
<organism evidence="6">
    <name type="scientific">Thermofilum pendens</name>
    <dbReference type="NCBI Taxonomy" id="2269"/>
    <lineage>
        <taxon>Archaea</taxon>
        <taxon>Thermoproteota</taxon>
        <taxon>Thermoprotei</taxon>
        <taxon>Thermofilales</taxon>
        <taxon>Thermofilaceae</taxon>
        <taxon>Thermofilum</taxon>
    </lineage>
</organism>
<evidence type="ECO:0000256" key="2">
    <source>
        <dbReference type="ARBA" id="ARBA00022840"/>
    </source>
</evidence>
<dbReference type="SMART" id="SM00487">
    <property type="entry name" value="DEXDc"/>
    <property type="match status" value="1"/>
</dbReference>
<dbReference type="GO" id="GO:0006289">
    <property type="term" value="P:nucleotide-excision repair"/>
    <property type="evidence" value="ECO:0007669"/>
    <property type="project" value="TreeGrafter"/>
</dbReference>
<protein>
    <submittedName>
        <fullName evidence="6">DEAD/DEAH box helicase</fullName>
    </submittedName>
</protein>
<dbReference type="PROSITE" id="PS51192">
    <property type="entry name" value="HELICASE_ATP_BIND_1"/>
    <property type="match status" value="1"/>
</dbReference>
<dbReference type="Pfam" id="PF00270">
    <property type="entry name" value="DEAD"/>
    <property type="match status" value="1"/>
</dbReference>
<feature type="domain" description="Helicase ATP-binding" evidence="4">
    <location>
        <begin position="158"/>
        <end position="334"/>
    </location>
</feature>
<dbReference type="InterPro" id="IPR018973">
    <property type="entry name" value="MZB"/>
</dbReference>
<dbReference type="InterPro" id="IPR001650">
    <property type="entry name" value="Helicase_C-like"/>
</dbReference>
<dbReference type="InterPro" id="IPR027417">
    <property type="entry name" value="P-loop_NTPase"/>
</dbReference>
<keyword evidence="1" id="KW-0547">Nucleotide-binding</keyword>
<dbReference type="GO" id="GO:0005524">
    <property type="term" value="F:ATP binding"/>
    <property type="evidence" value="ECO:0007669"/>
    <property type="project" value="UniProtKB-KW"/>
</dbReference>
<evidence type="ECO:0000259" key="4">
    <source>
        <dbReference type="PROSITE" id="PS51192"/>
    </source>
</evidence>
<name>A0A7J3X7B5_THEPE</name>
<evidence type="ECO:0000313" key="6">
    <source>
        <dbReference type="EMBL" id="HHP05007.1"/>
    </source>
</evidence>
<comment type="caution">
    <text evidence="6">The sequence shown here is derived from an EMBL/GenBank/DDBJ whole genome shotgun (WGS) entry which is preliminary data.</text>
</comment>
<dbReference type="Pfam" id="PF00271">
    <property type="entry name" value="Helicase_C"/>
    <property type="match status" value="1"/>
</dbReference>
<dbReference type="PANTHER" id="PTHR47957">
    <property type="entry name" value="ATP-DEPENDENT HELICASE HRQ1"/>
    <property type="match status" value="1"/>
</dbReference>
<sequence length="837" mass="94040">MRPSGGGASRCRRWRWGQASHPEPRGSTAGSWRWAPRRREPPSSWSRCAGGAVWIGRAQLPLPRERACRPRELPGRLHRTLRTTGFIRRGSDKGVVAAELLEELRSDSGHRIVYFKVEESAEPELGPPVEELVKSEELLRTLKRRGIHRFYEFQAEAIRLISEGRNVLVVAGTGCGKTEAFLVPVLDRMLVGSQELAVLVYPTKALARDQVERIESYTGEIFGFRVATYDGDTPDRERELIFQYPPRLLVTNPDMLHLSLRRSQRFRDLARRVGYVILDDAHVYSGVFGSHVYYVLKRLRRILERSPQLIAATATIGNPQEFASKLLGEDAAIVIAEPARRAPVFHVMLEPTARSRTAEVLVLLRRLSEKGLRTLVFVDSHRLAESLSILAAREGVRTAVHRAGLLPEERRRVEEKLRKGELDAVVATPTLELGIDIGELDAVIMYGVPPTFSKYLQRAGRVGRRRRAGYVFLVLGNDPISSYYGRHPEDFYGQSPDPVFLEPRNEEVAKVHLLSMSLDAPLRLEELDEFERRVVLRLLSEGLLKQSGGYLRPTRRGIAFLRERDNIRGVGEQVRIVTDTGKVIGYRELPQAIKELFPGAVYLHAGRTYLSVKLEGKRAVVKLVPAKTPPVVTSPLYYTMPSEEEVHNERRVYGIPVRYVTLTVQDVVYGYVVKSFPEGQVISQRLLEGELSYSFRTKGILIEFPPRVEWTELQNAEAFHAVEHALIYAAQMIVGASPTDLGGVSFPSGHIFIYDAFPGGSGVSARLFAELEKAIARAFDITSRCTCEDGCPRCIFSPYCGNNNKILSRRRAAELLGDVLALRLAATRTERFGKPIV</sequence>
<evidence type="ECO:0000256" key="3">
    <source>
        <dbReference type="SAM" id="MobiDB-lite"/>
    </source>
</evidence>
<keyword evidence="6" id="KW-0347">Helicase</keyword>
<dbReference type="AlphaFoldDB" id="A0A7J3X7B5"/>
<accession>A0A7J3X7B5</accession>
<dbReference type="InterPro" id="IPR011545">
    <property type="entry name" value="DEAD/DEAH_box_helicase_dom"/>
</dbReference>